<evidence type="ECO:0000256" key="2">
    <source>
        <dbReference type="ARBA" id="ARBA00006683"/>
    </source>
</evidence>
<dbReference type="Pfam" id="PF02706">
    <property type="entry name" value="Wzz"/>
    <property type="match status" value="1"/>
</dbReference>
<keyword evidence="3" id="KW-1003">Cell membrane</keyword>
<evidence type="ECO:0000256" key="4">
    <source>
        <dbReference type="ARBA" id="ARBA00022692"/>
    </source>
</evidence>
<dbReference type="PANTHER" id="PTHR32309:SF13">
    <property type="entry name" value="FERRIC ENTEROBACTIN TRANSPORT PROTEIN FEPE"/>
    <property type="match status" value="1"/>
</dbReference>
<evidence type="ECO:0000256" key="6">
    <source>
        <dbReference type="ARBA" id="ARBA00023136"/>
    </source>
</evidence>
<dbReference type="STRING" id="656914.SAMN00017405_0484"/>
<keyword evidence="5 7" id="KW-1133">Transmembrane helix</keyword>
<accession>A0A1W1V5C7</accession>
<dbReference type="PANTHER" id="PTHR32309">
    <property type="entry name" value="TYROSINE-PROTEIN KINASE"/>
    <property type="match status" value="1"/>
</dbReference>
<evidence type="ECO:0000259" key="8">
    <source>
        <dbReference type="Pfam" id="PF02706"/>
    </source>
</evidence>
<organism evidence="9 10">
    <name type="scientific">Desulfonispora thiosulfatigenes DSM 11270</name>
    <dbReference type="NCBI Taxonomy" id="656914"/>
    <lineage>
        <taxon>Bacteria</taxon>
        <taxon>Bacillati</taxon>
        <taxon>Bacillota</taxon>
        <taxon>Clostridia</taxon>
        <taxon>Eubacteriales</taxon>
        <taxon>Peptococcaceae</taxon>
        <taxon>Desulfonispora</taxon>
    </lineage>
</organism>
<dbReference type="GO" id="GO:0004713">
    <property type="term" value="F:protein tyrosine kinase activity"/>
    <property type="evidence" value="ECO:0007669"/>
    <property type="project" value="TreeGrafter"/>
</dbReference>
<evidence type="ECO:0000256" key="7">
    <source>
        <dbReference type="SAM" id="Phobius"/>
    </source>
</evidence>
<evidence type="ECO:0000256" key="5">
    <source>
        <dbReference type="ARBA" id="ARBA00022989"/>
    </source>
</evidence>
<evidence type="ECO:0000313" key="10">
    <source>
        <dbReference type="Proteomes" id="UP000192731"/>
    </source>
</evidence>
<evidence type="ECO:0000313" key="9">
    <source>
        <dbReference type="EMBL" id="SMB88503.1"/>
    </source>
</evidence>
<comment type="subcellular location">
    <subcellularLocation>
        <location evidence="1">Cell membrane</location>
        <topology evidence="1">Multi-pass membrane protein</topology>
    </subcellularLocation>
</comment>
<dbReference type="InterPro" id="IPR050445">
    <property type="entry name" value="Bact_polysacc_biosynth/exp"/>
</dbReference>
<feature type="domain" description="Polysaccharide chain length determinant N-terminal" evidence="8">
    <location>
        <begin position="4"/>
        <end position="117"/>
    </location>
</feature>
<proteinExistence type="inferred from homology"/>
<dbReference type="RefSeq" id="WP_084052876.1">
    <property type="nucleotide sequence ID" value="NZ_FWWT01000016.1"/>
</dbReference>
<keyword evidence="4 7" id="KW-0812">Transmembrane</keyword>
<dbReference type="AlphaFoldDB" id="A0A1W1V5C7"/>
<evidence type="ECO:0000256" key="1">
    <source>
        <dbReference type="ARBA" id="ARBA00004651"/>
    </source>
</evidence>
<keyword evidence="10" id="KW-1185">Reference proteome</keyword>
<dbReference type="EMBL" id="FWWT01000016">
    <property type="protein sequence ID" value="SMB88503.1"/>
    <property type="molecule type" value="Genomic_DNA"/>
</dbReference>
<dbReference type="GO" id="GO:0005886">
    <property type="term" value="C:plasma membrane"/>
    <property type="evidence" value="ECO:0007669"/>
    <property type="project" value="UniProtKB-SubCell"/>
</dbReference>
<comment type="similarity">
    <text evidence="2">Belongs to the CpsC/CapA family.</text>
</comment>
<name>A0A1W1V5C7_DESTI</name>
<keyword evidence="6 7" id="KW-0472">Membrane</keyword>
<reference evidence="9 10" key="1">
    <citation type="submission" date="2017-04" db="EMBL/GenBank/DDBJ databases">
        <authorList>
            <person name="Afonso C.L."/>
            <person name="Miller P.J."/>
            <person name="Scott M.A."/>
            <person name="Spackman E."/>
            <person name="Goraichik I."/>
            <person name="Dimitrov K.M."/>
            <person name="Suarez D.L."/>
            <person name="Swayne D.E."/>
        </authorList>
    </citation>
    <scope>NUCLEOTIDE SEQUENCE [LARGE SCALE GENOMIC DNA]</scope>
    <source>
        <strain evidence="9 10">DSM 11270</strain>
    </source>
</reference>
<protein>
    <submittedName>
        <fullName evidence="9">Chain length determinant protein</fullName>
    </submittedName>
</protein>
<dbReference type="InterPro" id="IPR003856">
    <property type="entry name" value="LPS_length_determ_N"/>
</dbReference>
<dbReference type="Proteomes" id="UP000192731">
    <property type="component" value="Unassembled WGS sequence"/>
</dbReference>
<feature type="transmembrane region" description="Helical" evidence="7">
    <location>
        <begin position="21"/>
        <end position="41"/>
    </location>
</feature>
<evidence type="ECO:0000256" key="3">
    <source>
        <dbReference type="ARBA" id="ARBA00022475"/>
    </source>
</evidence>
<gene>
    <name evidence="9" type="ORF">SAMN00017405_0484</name>
</gene>
<sequence length="127" mass="14164">MEEQEISLRELIEILLKNKKMIMTITLASVLLTALVSLFVLKPSYEAEAKLIVADLNANSINGNISVMLSDPKGDIIGEEQIKGIIDSVSNQSRLNLQSYMEQIKNPEILTSVIKDLSLNEDKYTIN</sequence>